<name>A0ABD4T1U0_9CYAN</name>
<accession>A0ABD4T1U0</accession>
<gene>
    <name evidence="2" type="ORF">QQ91_0005830</name>
</gene>
<proteinExistence type="predicted"/>
<evidence type="ECO:0000313" key="3">
    <source>
        <dbReference type="Proteomes" id="UP000031561"/>
    </source>
</evidence>
<organism evidence="2 3">
    <name type="scientific">Lyngbya confervoides BDU141951</name>
    <dbReference type="NCBI Taxonomy" id="1574623"/>
    <lineage>
        <taxon>Bacteria</taxon>
        <taxon>Bacillati</taxon>
        <taxon>Cyanobacteriota</taxon>
        <taxon>Cyanophyceae</taxon>
        <taxon>Oscillatoriophycideae</taxon>
        <taxon>Oscillatoriales</taxon>
        <taxon>Microcoleaceae</taxon>
        <taxon>Lyngbya</taxon>
    </lineage>
</organism>
<evidence type="ECO:0000313" key="2">
    <source>
        <dbReference type="EMBL" id="MCM1982346.1"/>
    </source>
</evidence>
<reference evidence="2 3" key="1">
    <citation type="journal article" date="2015" name="Genome Announc.">
        <title>Draft Genome Sequence of Filamentous Marine Cyanobacterium Lyngbya confervoides Strain BDU141951.</title>
        <authorList>
            <person name="Chandrababunaidu M.M."/>
            <person name="Sen D."/>
            <person name="Tripathy S."/>
        </authorList>
    </citation>
    <scope>NUCLEOTIDE SEQUENCE [LARGE SCALE GENOMIC DNA]</scope>
    <source>
        <strain evidence="2 3">BDU141951</strain>
    </source>
</reference>
<dbReference type="AlphaFoldDB" id="A0ABD4T1U0"/>
<protein>
    <submittedName>
        <fullName evidence="2">Uncharacterized protein</fullName>
    </submittedName>
</protein>
<keyword evidence="3" id="KW-1185">Reference proteome</keyword>
<dbReference type="Proteomes" id="UP000031561">
    <property type="component" value="Unassembled WGS sequence"/>
</dbReference>
<sequence length="94" mass="11347">MRREVSEITKRSLRMREVCFQGMREGEILLMRVLKLKREEIELCVVVKNGRKKEKSRESRERDSAEINREREQMFSGENRRRAHRKKESTTAPL</sequence>
<evidence type="ECO:0000256" key="1">
    <source>
        <dbReference type="SAM" id="MobiDB-lite"/>
    </source>
</evidence>
<dbReference type="EMBL" id="JTHE03000038">
    <property type="protein sequence ID" value="MCM1982346.1"/>
    <property type="molecule type" value="Genomic_DNA"/>
</dbReference>
<feature type="compositionally biased region" description="Basic and acidic residues" evidence="1">
    <location>
        <begin position="55"/>
        <end position="73"/>
    </location>
</feature>
<feature type="region of interest" description="Disordered" evidence="1">
    <location>
        <begin position="50"/>
        <end position="94"/>
    </location>
</feature>
<dbReference type="RefSeq" id="WP_166281011.1">
    <property type="nucleotide sequence ID" value="NZ_JTHE03000038.1"/>
</dbReference>
<comment type="caution">
    <text evidence="2">The sequence shown here is derived from an EMBL/GenBank/DDBJ whole genome shotgun (WGS) entry which is preliminary data.</text>
</comment>